<accession>A0ABZ0X0M3</accession>
<dbReference type="InterPro" id="IPR036388">
    <property type="entry name" value="WH-like_DNA-bd_sf"/>
</dbReference>
<dbReference type="RefSeq" id="WP_114801215.1">
    <property type="nucleotide sequence ID" value="NZ_CP139962.1"/>
</dbReference>
<dbReference type="EMBL" id="CP139962">
    <property type="protein sequence ID" value="WQE05016.1"/>
    <property type="molecule type" value="Genomic_DNA"/>
</dbReference>
<evidence type="ECO:0000259" key="2">
    <source>
        <dbReference type="Pfam" id="PF01051"/>
    </source>
</evidence>
<evidence type="ECO:0000313" key="3">
    <source>
        <dbReference type="EMBL" id="WQE05016.1"/>
    </source>
</evidence>
<dbReference type="Pfam" id="PF21205">
    <property type="entry name" value="Rep3_C"/>
    <property type="match status" value="1"/>
</dbReference>
<reference evidence="3 4" key="1">
    <citation type="submission" date="2023-12" db="EMBL/GenBank/DDBJ databases">
        <title>Genome sequencing and assembly of bacterial species from a model synthetic community.</title>
        <authorList>
            <person name="Hogle S.L."/>
        </authorList>
    </citation>
    <scope>NUCLEOTIDE SEQUENCE [LARGE SCALE GENOMIC DNA]</scope>
    <source>
        <strain evidence="3 4">HAMBI_2792</strain>
        <plasmid evidence="3 4">unnamed01</plasmid>
    </source>
</reference>
<dbReference type="InterPro" id="IPR036390">
    <property type="entry name" value="WH_DNA-bd_sf"/>
</dbReference>
<proteinExistence type="inferred from homology"/>
<name>A0ABZ0X0M3_9GAMM</name>
<comment type="similarity">
    <text evidence="1">Belongs to the initiator RepB protein family.</text>
</comment>
<gene>
    <name evidence="3" type="ORF">U0021_09895</name>
</gene>
<dbReference type="SUPFAM" id="SSF46785">
    <property type="entry name" value="Winged helix' DNA-binding domain"/>
    <property type="match status" value="2"/>
</dbReference>
<organism evidence="3 4">
    <name type="scientific">Moraxella canis</name>
    <dbReference type="NCBI Taxonomy" id="90239"/>
    <lineage>
        <taxon>Bacteria</taxon>
        <taxon>Pseudomonadati</taxon>
        <taxon>Pseudomonadota</taxon>
        <taxon>Gammaproteobacteria</taxon>
        <taxon>Moraxellales</taxon>
        <taxon>Moraxellaceae</taxon>
        <taxon>Moraxella</taxon>
    </lineage>
</organism>
<evidence type="ECO:0000256" key="1">
    <source>
        <dbReference type="ARBA" id="ARBA00038283"/>
    </source>
</evidence>
<feature type="domain" description="Initiator Rep protein WH1" evidence="2">
    <location>
        <begin position="9"/>
        <end position="159"/>
    </location>
</feature>
<dbReference type="Pfam" id="PF01051">
    <property type="entry name" value="Rep3_N"/>
    <property type="match status" value="1"/>
</dbReference>
<dbReference type="Proteomes" id="UP001324384">
    <property type="component" value="Plasmid unnamed01"/>
</dbReference>
<geneLocation type="plasmid" evidence="3 4">
    <name>unnamed01</name>
</geneLocation>
<sequence length="313" mass="36582">MKKNAPTKIAESNILVESGHRLGEVEQKIVLFAIAKARHSCKTVEDLRDQEIIITASEYAEMFDITIEKAYMTLKNAALKIIKRQWIVRYLNERGKMFYEYHNFLQIAGYCDGEGAIKLVFSNAMLPMLLELSERFTTFDLNKVAPLQSQYAIRFYQFFEQFLGRKKDGWLYLSLEDLRFRFGLEDNEYQTMSNFKSRVLDYSINEINEKTDLIVAYEQKKQGRKIVGFRFTFKRKQKIKILNDKSKYKLSEKTANYFGALLGKNEEFGSNAAKVGESSADFVARLQKELLDPVKVEKYWNWLVKVGYKEKTA</sequence>
<keyword evidence="3" id="KW-0614">Plasmid</keyword>
<dbReference type="Gene3D" id="1.10.10.10">
    <property type="entry name" value="Winged helix-like DNA-binding domain superfamily/Winged helix DNA-binding domain"/>
    <property type="match status" value="2"/>
</dbReference>
<evidence type="ECO:0000313" key="4">
    <source>
        <dbReference type="Proteomes" id="UP001324384"/>
    </source>
</evidence>
<keyword evidence="4" id="KW-1185">Reference proteome</keyword>
<dbReference type="InterPro" id="IPR000525">
    <property type="entry name" value="Initiator_Rep_WH1"/>
</dbReference>
<protein>
    <submittedName>
        <fullName evidence="3">RepB family plasmid replication initiator protein</fullName>
    </submittedName>
</protein>